<comment type="caution">
    <text evidence="10">The sequence shown here is derived from an EMBL/GenBank/DDBJ whole genome shotgun (WGS) entry which is preliminary data.</text>
</comment>
<evidence type="ECO:0000256" key="2">
    <source>
        <dbReference type="ARBA" id="ARBA00010692"/>
    </source>
</evidence>
<comment type="subcellular location">
    <subcellularLocation>
        <location evidence="1 8">Cell membrane</location>
        <topology evidence="1 8">Multi-pass membrane protein</topology>
    </subcellularLocation>
</comment>
<feature type="transmembrane region" description="Helical" evidence="9">
    <location>
        <begin position="125"/>
        <end position="146"/>
    </location>
</feature>
<dbReference type="PIRSF" id="PIRSF016661">
    <property type="entry name" value="BioY"/>
    <property type="match status" value="1"/>
</dbReference>
<protein>
    <recommendedName>
        <fullName evidence="8">Biotin transporter</fullName>
    </recommendedName>
</protein>
<dbReference type="Gene3D" id="1.10.1760.20">
    <property type="match status" value="1"/>
</dbReference>
<feature type="transmembrane region" description="Helical" evidence="9">
    <location>
        <begin position="64"/>
        <end position="83"/>
    </location>
</feature>
<keyword evidence="3 8" id="KW-0813">Transport</keyword>
<keyword evidence="4 8" id="KW-1003">Cell membrane</keyword>
<dbReference type="AlphaFoldDB" id="A0A4Y7WRH2"/>
<evidence type="ECO:0000256" key="1">
    <source>
        <dbReference type="ARBA" id="ARBA00004651"/>
    </source>
</evidence>
<evidence type="ECO:0000256" key="3">
    <source>
        <dbReference type="ARBA" id="ARBA00022448"/>
    </source>
</evidence>
<dbReference type="Pfam" id="PF02632">
    <property type="entry name" value="BioY"/>
    <property type="match status" value="1"/>
</dbReference>
<proteinExistence type="inferred from homology"/>
<name>A0A4Y7WRH2_9BACI</name>
<dbReference type="PANTHER" id="PTHR34295">
    <property type="entry name" value="BIOTIN TRANSPORTER BIOY"/>
    <property type="match status" value="1"/>
</dbReference>
<evidence type="ECO:0000256" key="4">
    <source>
        <dbReference type="ARBA" id="ARBA00022475"/>
    </source>
</evidence>
<keyword evidence="5 9" id="KW-0812">Transmembrane</keyword>
<evidence type="ECO:0000313" key="10">
    <source>
        <dbReference type="EMBL" id="TES51007.1"/>
    </source>
</evidence>
<dbReference type="PANTHER" id="PTHR34295:SF4">
    <property type="entry name" value="BIOTIN TRANSPORTER BIOY-RELATED"/>
    <property type="match status" value="1"/>
</dbReference>
<dbReference type="GO" id="GO:0005886">
    <property type="term" value="C:plasma membrane"/>
    <property type="evidence" value="ECO:0007669"/>
    <property type="project" value="UniProtKB-SubCell"/>
</dbReference>
<dbReference type="GO" id="GO:0015225">
    <property type="term" value="F:biotin transmembrane transporter activity"/>
    <property type="evidence" value="ECO:0007669"/>
    <property type="project" value="UniProtKB-UniRule"/>
</dbReference>
<evidence type="ECO:0000256" key="8">
    <source>
        <dbReference type="PIRNR" id="PIRNR016661"/>
    </source>
</evidence>
<feature type="transmembrane region" description="Helical" evidence="9">
    <location>
        <begin position="12"/>
        <end position="32"/>
    </location>
</feature>
<dbReference type="EMBL" id="SNUX01000001">
    <property type="protein sequence ID" value="TES51007.1"/>
    <property type="molecule type" value="Genomic_DNA"/>
</dbReference>
<reference evidence="10 11" key="1">
    <citation type="submission" date="2019-03" db="EMBL/GenBank/DDBJ databases">
        <authorList>
            <person name="Liu G."/>
        </authorList>
    </citation>
    <scope>NUCLEOTIDE SEQUENCE [LARGE SCALE GENOMIC DNA]</scope>
    <source>
        <strain evidence="10 11">DSM 19099</strain>
    </source>
</reference>
<organism evidence="10 11">
    <name type="scientific">Shouchella lehensis</name>
    <dbReference type="NCBI Taxonomy" id="300825"/>
    <lineage>
        <taxon>Bacteria</taxon>
        <taxon>Bacillati</taxon>
        <taxon>Bacillota</taxon>
        <taxon>Bacilli</taxon>
        <taxon>Bacillales</taxon>
        <taxon>Bacillaceae</taxon>
        <taxon>Shouchella</taxon>
    </lineage>
</organism>
<evidence type="ECO:0000256" key="5">
    <source>
        <dbReference type="ARBA" id="ARBA00022692"/>
    </source>
</evidence>
<comment type="similarity">
    <text evidence="2 8">Belongs to the BioY family.</text>
</comment>
<evidence type="ECO:0000313" key="11">
    <source>
        <dbReference type="Proteomes" id="UP000298210"/>
    </source>
</evidence>
<feature type="transmembrane region" description="Helical" evidence="9">
    <location>
        <begin position="95"/>
        <end position="113"/>
    </location>
</feature>
<dbReference type="Proteomes" id="UP000298210">
    <property type="component" value="Unassembled WGS sequence"/>
</dbReference>
<keyword evidence="7 8" id="KW-0472">Membrane</keyword>
<feature type="transmembrane region" description="Helical" evidence="9">
    <location>
        <begin position="158"/>
        <end position="181"/>
    </location>
</feature>
<evidence type="ECO:0000256" key="7">
    <source>
        <dbReference type="ARBA" id="ARBA00023136"/>
    </source>
</evidence>
<dbReference type="InterPro" id="IPR003784">
    <property type="entry name" value="BioY"/>
</dbReference>
<evidence type="ECO:0000256" key="9">
    <source>
        <dbReference type="SAM" id="Phobius"/>
    </source>
</evidence>
<gene>
    <name evidence="10" type="ORF">E2L03_03545</name>
</gene>
<evidence type="ECO:0000256" key="6">
    <source>
        <dbReference type="ARBA" id="ARBA00022989"/>
    </source>
</evidence>
<keyword evidence="6 9" id="KW-1133">Transmembrane helix</keyword>
<sequence length="187" mass="19568">MLRKKSGVNQMGIRDLTKISMMTAVMAVLGAIPPIPLPISPVPITAQSIAPMIIGGLLGAKRGFLAVVLFVFLVACSLPLLAGGRGGVGVLFGPSGGYIIGWMLVALSVGYVVQKMKKRTFLNVFCVNLLFGLGLLYICGASYLAATTGVSIKEAFGMTLAFIPGDVLKAILATFITLRVLRAVPTI</sequence>
<accession>A0A4Y7WRH2</accession>